<dbReference type="InterPro" id="IPR036249">
    <property type="entry name" value="Thioredoxin-like_sf"/>
</dbReference>
<feature type="chain" id="PRO_5036735949" evidence="1">
    <location>
        <begin position="20"/>
        <end position="164"/>
    </location>
</feature>
<dbReference type="InterPro" id="IPR013766">
    <property type="entry name" value="Thioredoxin_domain"/>
</dbReference>
<keyword evidence="4" id="KW-1185">Reference proteome</keyword>
<dbReference type="InterPro" id="IPR012336">
    <property type="entry name" value="Thioredoxin-like_fold"/>
</dbReference>
<protein>
    <submittedName>
        <fullName evidence="3">Redoxin domain-containing protein</fullName>
    </submittedName>
</protein>
<accession>A0A926S286</accession>
<dbReference type="PROSITE" id="PS51257">
    <property type="entry name" value="PROKAR_LIPOPROTEIN"/>
    <property type="match status" value="1"/>
</dbReference>
<dbReference type="Proteomes" id="UP000619078">
    <property type="component" value="Unassembled WGS sequence"/>
</dbReference>
<evidence type="ECO:0000256" key="1">
    <source>
        <dbReference type="SAM" id="SignalP"/>
    </source>
</evidence>
<dbReference type="AlphaFoldDB" id="A0A926S286"/>
<evidence type="ECO:0000259" key="2">
    <source>
        <dbReference type="PROSITE" id="PS51352"/>
    </source>
</evidence>
<name>A0A926S286_9SPHI</name>
<dbReference type="SUPFAM" id="SSF52833">
    <property type="entry name" value="Thioredoxin-like"/>
    <property type="match status" value="1"/>
</dbReference>
<gene>
    <name evidence="3" type="ORF">IDJ76_10855</name>
</gene>
<dbReference type="Pfam" id="PF13905">
    <property type="entry name" value="Thioredoxin_8"/>
    <property type="match status" value="1"/>
</dbReference>
<keyword evidence="1" id="KW-0732">Signal</keyword>
<dbReference type="Gene3D" id="3.40.30.10">
    <property type="entry name" value="Glutaredoxin"/>
    <property type="match status" value="1"/>
</dbReference>
<organism evidence="3 4">
    <name type="scientific">Mucilaginibacter glaciei</name>
    <dbReference type="NCBI Taxonomy" id="2772109"/>
    <lineage>
        <taxon>Bacteria</taxon>
        <taxon>Pseudomonadati</taxon>
        <taxon>Bacteroidota</taxon>
        <taxon>Sphingobacteriia</taxon>
        <taxon>Sphingobacteriales</taxon>
        <taxon>Sphingobacteriaceae</taxon>
        <taxon>Mucilaginibacter</taxon>
    </lineage>
</organism>
<comment type="caution">
    <text evidence="3">The sequence shown here is derived from an EMBL/GenBank/DDBJ whole genome shotgun (WGS) entry which is preliminary data.</text>
</comment>
<evidence type="ECO:0000313" key="3">
    <source>
        <dbReference type="EMBL" id="MBD1393597.1"/>
    </source>
</evidence>
<dbReference type="PROSITE" id="PS51352">
    <property type="entry name" value="THIOREDOXIN_2"/>
    <property type="match status" value="1"/>
</dbReference>
<feature type="signal peptide" evidence="1">
    <location>
        <begin position="1"/>
        <end position="19"/>
    </location>
</feature>
<sequence>MKRILFALSFIIVAGCSRAQTIPTTIPTYKILTADSTYKTYADLKKDKPVMIVYFSPDCSHCQHLMNELKPKMNDLKKMQVVLIAFTRTEYPYLNLLRDFRKTYNLAKYPNVTMGTEYPTYKVQQFYQVKTTPFIAIYDHDGKLLKAYEKVPTMDELMASVKKA</sequence>
<dbReference type="RefSeq" id="WP_191163338.1">
    <property type="nucleotide sequence ID" value="NZ_JACWMX010000004.1"/>
</dbReference>
<feature type="domain" description="Thioredoxin" evidence="2">
    <location>
        <begin position="20"/>
        <end position="164"/>
    </location>
</feature>
<proteinExistence type="predicted"/>
<dbReference type="EMBL" id="JACWMX010000004">
    <property type="protein sequence ID" value="MBD1393597.1"/>
    <property type="molecule type" value="Genomic_DNA"/>
</dbReference>
<evidence type="ECO:0000313" key="4">
    <source>
        <dbReference type="Proteomes" id="UP000619078"/>
    </source>
</evidence>
<reference evidence="3" key="1">
    <citation type="submission" date="2020-09" db="EMBL/GenBank/DDBJ databases">
        <title>Novel species of Mucilaginibacter isolated from a glacier on the Tibetan Plateau.</title>
        <authorList>
            <person name="Liu Q."/>
            <person name="Xin Y.-H."/>
        </authorList>
    </citation>
    <scope>NUCLEOTIDE SEQUENCE</scope>
    <source>
        <strain evidence="3">ZB1P21</strain>
    </source>
</reference>